<dbReference type="Pfam" id="PF21694">
    <property type="entry name" value="DNA_pol3_delta_C"/>
    <property type="match status" value="1"/>
</dbReference>
<evidence type="ECO:0000256" key="5">
    <source>
        <dbReference type="ARBA" id="ARBA00022705"/>
    </source>
</evidence>
<dbReference type="Gene3D" id="3.40.50.300">
    <property type="entry name" value="P-loop containing nucleotide triphosphate hydrolases"/>
    <property type="match status" value="1"/>
</dbReference>
<dbReference type="GO" id="GO:0006261">
    <property type="term" value="P:DNA-templated DNA replication"/>
    <property type="evidence" value="ECO:0007669"/>
    <property type="project" value="TreeGrafter"/>
</dbReference>
<dbReference type="InterPro" id="IPR027417">
    <property type="entry name" value="P-loop_NTPase"/>
</dbReference>
<evidence type="ECO:0000256" key="8">
    <source>
        <dbReference type="ARBA" id="ARBA00049244"/>
    </source>
</evidence>
<keyword evidence="4" id="KW-0548">Nucleotidyltransferase</keyword>
<sequence>MALINLFTPSNIKIPHTLIFGPDAYLNEYVSKDFVKQEKFKDLEQTIIDCSEDGLDELMASLTESSLFSQQKIIIVKNPFFLTAKVATKFRKQVDKLQVILDHLQELDNIVIFIASYEKIDKRKKIVKTLLQQVNLVETRFRPYEISGLIKGISKSEGYTLTNQALQLLIQRSDQVLDTALSNYVKLKNISDNQTIKESLVEQNIDRSLSENVFEILTVALKGDYTQAITRLNEHLREGNSAIQLLAIFESQLEFLMVVKTLQNRRWTKDQIINELKANPYRIQFAMQNKVSLEKLKLLVQKSIELDYGYKSGRYQGNNYLEMFILSI</sequence>
<dbReference type="SUPFAM" id="SSF48019">
    <property type="entry name" value="post-AAA+ oligomerization domain-like"/>
    <property type="match status" value="1"/>
</dbReference>
<comment type="catalytic activity">
    <reaction evidence="8">
        <text>DNA(n) + a 2'-deoxyribonucleoside 5'-triphosphate = DNA(n+1) + diphosphate</text>
        <dbReference type="Rhea" id="RHEA:22508"/>
        <dbReference type="Rhea" id="RHEA-COMP:17339"/>
        <dbReference type="Rhea" id="RHEA-COMP:17340"/>
        <dbReference type="ChEBI" id="CHEBI:33019"/>
        <dbReference type="ChEBI" id="CHEBI:61560"/>
        <dbReference type="ChEBI" id="CHEBI:173112"/>
        <dbReference type="EC" id="2.7.7.7"/>
    </reaction>
</comment>
<reference evidence="12" key="1">
    <citation type="submission" date="2018-03" db="EMBL/GenBank/DDBJ databases">
        <title>New taxa in the Lactobacillus gasseri group.</title>
        <authorList>
            <person name="Tanizawa Y."/>
            <person name="Tohno M."/>
            <person name="Endo A."/>
            <person name="Arita M."/>
        </authorList>
    </citation>
    <scope>NUCLEOTIDE SEQUENCE [LARGE SCALE GENOMIC DNA]</scope>
    <source>
        <strain evidence="12">DSM 24759</strain>
    </source>
</reference>
<keyword evidence="5" id="KW-0235">DNA replication</keyword>
<organism evidence="11 12">
    <name type="scientific">Lactobacillus rodentium</name>
    <dbReference type="NCBI Taxonomy" id="947835"/>
    <lineage>
        <taxon>Bacteria</taxon>
        <taxon>Bacillati</taxon>
        <taxon>Bacillota</taxon>
        <taxon>Bacilli</taxon>
        <taxon>Lactobacillales</taxon>
        <taxon>Lactobacillaceae</taxon>
        <taxon>Lactobacillus</taxon>
    </lineage>
</organism>
<dbReference type="Gene3D" id="1.20.272.10">
    <property type="match status" value="1"/>
</dbReference>
<evidence type="ECO:0000256" key="7">
    <source>
        <dbReference type="ARBA" id="ARBA00034754"/>
    </source>
</evidence>
<dbReference type="InterPro" id="IPR048466">
    <property type="entry name" value="DNA_pol3_delta-like_C"/>
</dbReference>
<dbReference type="EC" id="2.7.7.7" evidence="1"/>
<dbReference type="InterPro" id="IPR005790">
    <property type="entry name" value="DNA_polIII_delta"/>
</dbReference>
<evidence type="ECO:0000256" key="4">
    <source>
        <dbReference type="ARBA" id="ARBA00022695"/>
    </source>
</evidence>
<dbReference type="InterPro" id="IPR010372">
    <property type="entry name" value="DNA_pol3_delta_N"/>
</dbReference>
<evidence type="ECO:0000256" key="3">
    <source>
        <dbReference type="ARBA" id="ARBA00022679"/>
    </source>
</evidence>
<dbReference type="EMBL" id="BFBY01000003">
    <property type="protein sequence ID" value="GBG04700.1"/>
    <property type="molecule type" value="Genomic_DNA"/>
</dbReference>
<keyword evidence="3" id="KW-0808">Transferase</keyword>
<dbReference type="InterPro" id="IPR008921">
    <property type="entry name" value="DNA_pol3_clamp-load_cplx_C"/>
</dbReference>
<dbReference type="GO" id="GO:0009360">
    <property type="term" value="C:DNA polymerase III complex"/>
    <property type="evidence" value="ECO:0007669"/>
    <property type="project" value="InterPro"/>
</dbReference>
<comment type="similarity">
    <text evidence="7">Belongs to the DNA polymerase HolA subunit family.</text>
</comment>
<evidence type="ECO:0000313" key="11">
    <source>
        <dbReference type="EMBL" id="GBG04700.1"/>
    </source>
</evidence>
<dbReference type="PANTHER" id="PTHR34388">
    <property type="entry name" value="DNA POLYMERASE III SUBUNIT DELTA"/>
    <property type="match status" value="1"/>
</dbReference>
<dbReference type="AlphaFoldDB" id="A0A2Z6TER9"/>
<dbReference type="RefSeq" id="WP_117118043.1">
    <property type="nucleotide sequence ID" value="NZ_BFBY01000003.1"/>
</dbReference>
<protein>
    <recommendedName>
        <fullName evidence="2">DNA polymerase III subunit delta</fullName>
        <ecNumber evidence="1">2.7.7.7</ecNumber>
    </recommendedName>
</protein>
<dbReference type="Proteomes" id="UP000257317">
    <property type="component" value="Unassembled WGS sequence"/>
</dbReference>
<dbReference type="PANTHER" id="PTHR34388:SF1">
    <property type="entry name" value="DNA POLYMERASE III SUBUNIT DELTA"/>
    <property type="match status" value="1"/>
</dbReference>
<keyword evidence="6" id="KW-0239">DNA-directed DNA polymerase</keyword>
<feature type="domain" description="DNA polymerase III delta subunit-like C-terminal" evidence="10">
    <location>
        <begin position="211"/>
        <end position="327"/>
    </location>
</feature>
<keyword evidence="12" id="KW-1185">Reference proteome</keyword>
<evidence type="ECO:0000259" key="9">
    <source>
        <dbReference type="Pfam" id="PF06144"/>
    </source>
</evidence>
<dbReference type="GO" id="GO:0003677">
    <property type="term" value="F:DNA binding"/>
    <property type="evidence" value="ECO:0007669"/>
    <property type="project" value="InterPro"/>
</dbReference>
<dbReference type="Pfam" id="PF06144">
    <property type="entry name" value="DNA_pol3_delta"/>
    <property type="match status" value="1"/>
</dbReference>
<dbReference type="OrthoDB" id="9775929at2"/>
<comment type="caution">
    <text evidence="11">The sequence shown here is derived from an EMBL/GenBank/DDBJ whole genome shotgun (WGS) entry which is preliminary data.</text>
</comment>
<evidence type="ECO:0000259" key="10">
    <source>
        <dbReference type="Pfam" id="PF21694"/>
    </source>
</evidence>
<name>A0A2Z6TER9_9LACO</name>
<dbReference type="SUPFAM" id="SSF52540">
    <property type="entry name" value="P-loop containing nucleoside triphosphate hydrolases"/>
    <property type="match status" value="1"/>
</dbReference>
<evidence type="ECO:0000256" key="6">
    <source>
        <dbReference type="ARBA" id="ARBA00022932"/>
    </source>
</evidence>
<feature type="domain" description="DNA polymerase III delta N-terminal" evidence="9">
    <location>
        <begin position="19"/>
        <end position="138"/>
    </location>
</feature>
<dbReference type="GO" id="GO:0003887">
    <property type="term" value="F:DNA-directed DNA polymerase activity"/>
    <property type="evidence" value="ECO:0007669"/>
    <property type="project" value="UniProtKB-KW"/>
</dbReference>
<evidence type="ECO:0000313" key="12">
    <source>
        <dbReference type="Proteomes" id="UP000257317"/>
    </source>
</evidence>
<dbReference type="NCBIfam" id="TIGR01128">
    <property type="entry name" value="holA"/>
    <property type="match status" value="1"/>
</dbReference>
<evidence type="ECO:0000256" key="1">
    <source>
        <dbReference type="ARBA" id="ARBA00012417"/>
    </source>
</evidence>
<accession>A0A2Z6TER9</accession>
<gene>
    <name evidence="11" type="primary">holA</name>
    <name evidence="11" type="ORF">LrDSM24759_06140</name>
</gene>
<proteinExistence type="inferred from homology"/>
<evidence type="ECO:0000256" key="2">
    <source>
        <dbReference type="ARBA" id="ARBA00017703"/>
    </source>
</evidence>